<keyword evidence="2" id="KW-1185">Reference proteome</keyword>
<protein>
    <submittedName>
        <fullName evidence="1">Uncharacterized protein</fullName>
    </submittedName>
</protein>
<evidence type="ECO:0000313" key="2">
    <source>
        <dbReference type="Proteomes" id="UP000774283"/>
    </source>
</evidence>
<accession>A0A9X5ITE1</accession>
<evidence type="ECO:0000313" key="1">
    <source>
        <dbReference type="EMBL" id="NKX94236.1"/>
    </source>
</evidence>
<dbReference type="RefSeq" id="WP_168448310.1">
    <property type="nucleotide sequence ID" value="NZ_JAAXOW010000007.1"/>
</dbReference>
<organism evidence="1 2">
    <name type="scientific">Sanguibacter hominis ATCC BAA-789</name>
    <dbReference type="NCBI Taxonomy" id="1312740"/>
    <lineage>
        <taxon>Bacteria</taxon>
        <taxon>Bacillati</taxon>
        <taxon>Actinomycetota</taxon>
        <taxon>Actinomycetes</taxon>
        <taxon>Micrococcales</taxon>
        <taxon>Sanguibacteraceae</taxon>
        <taxon>Sanguibacter</taxon>
    </lineage>
</organism>
<gene>
    <name evidence="1" type="ORF">HF995_13320</name>
</gene>
<dbReference type="EMBL" id="JAAXOW010000007">
    <property type="protein sequence ID" value="NKX94236.1"/>
    <property type="molecule type" value="Genomic_DNA"/>
</dbReference>
<dbReference type="AlphaFoldDB" id="A0A9X5ITE1"/>
<reference evidence="1 2" key="1">
    <citation type="submission" date="2020-04" db="EMBL/GenBank/DDBJ databases">
        <title>MicrobeNet Type strains.</title>
        <authorList>
            <person name="Nicholson A.C."/>
        </authorList>
    </citation>
    <scope>NUCLEOTIDE SEQUENCE [LARGE SCALE GENOMIC DNA]</scope>
    <source>
        <strain evidence="1 2">ATCC BAA-789</strain>
    </source>
</reference>
<sequence>MAIEITTAARLITRHVNASPATTVAFYDSEGNALRAVAAKTATATPAPEGAAARIHGRMGAPGGHITAREVQAMLDVADLIGTVDGEDFDLVLACHLYVNA</sequence>
<proteinExistence type="predicted"/>
<comment type="caution">
    <text evidence="1">The sequence shown here is derived from an EMBL/GenBank/DDBJ whole genome shotgun (WGS) entry which is preliminary data.</text>
</comment>
<dbReference type="Proteomes" id="UP000774283">
    <property type="component" value="Unassembled WGS sequence"/>
</dbReference>
<name>A0A9X5ITE1_9MICO</name>